<feature type="transmembrane region" description="Helical" evidence="2">
    <location>
        <begin position="75"/>
        <end position="92"/>
    </location>
</feature>
<evidence type="ECO:0000256" key="2">
    <source>
        <dbReference type="SAM" id="Phobius"/>
    </source>
</evidence>
<feature type="transmembrane region" description="Helical" evidence="2">
    <location>
        <begin position="112"/>
        <end position="130"/>
    </location>
</feature>
<feature type="transmembrane region" description="Helical" evidence="2">
    <location>
        <begin position="45"/>
        <end position="63"/>
    </location>
</feature>
<gene>
    <name evidence="3" type="ORF">IAB07_01160</name>
</gene>
<feature type="transmembrane region" description="Helical" evidence="2">
    <location>
        <begin position="12"/>
        <end position="33"/>
    </location>
</feature>
<feature type="transmembrane region" description="Helical" evidence="2">
    <location>
        <begin position="251"/>
        <end position="281"/>
    </location>
</feature>
<feature type="region of interest" description="Disordered" evidence="1">
    <location>
        <begin position="354"/>
        <end position="375"/>
    </location>
</feature>
<dbReference type="Proteomes" id="UP000824145">
    <property type="component" value="Unassembled WGS sequence"/>
</dbReference>
<feature type="transmembrane region" description="Helical" evidence="2">
    <location>
        <begin position="183"/>
        <end position="199"/>
    </location>
</feature>
<evidence type="ECO:0000313" key="3">
    <source>
        <dbReference type="EMBL" id="HIU62364.1"/>
    </source>
</evidence>
<protein>
    <submittedName>
        <fullName evidence="3">Uncharacterized protein</fullName>
    </submittedName>
</protein>
<accession>A0A9D1MLC3</accession>
<keyword evidence="2" id="KW-0472">Membrane</keyword>
<proteinExistence type="predicted"/>
<keyword evidence="2" id="KW-1133">Transmembrane helix</keyword>
<organism evidence="3 4">
    <name type="scientific">Candidatus Caccalectryoclostridium excrementigallinarum</name>
    <dbReference type="NCBI Taxonomy" id="2840710"/>
    <lineage>
        <taxon>Bacteria</taxon>
        <taxon>Bacillati</taxon>
        <taxon>Bacillota</taxon>
        <taxon>Clostridia</taxon>
        <taxon>Christensenellales</taxon>
        <taxon>Christensenellaceae</taxon>
        <taxon>Christensenellaceae incertae sedis</taxon>
        <taxon>Candidatus Caccalectryoclostridium</taxon>
    </lineage>
</organism>
<name>A0A9D1MLC3_9FIRM</name>
<feature type="transmembrane region" description="Helical" evidence="2">
    <location>
        <begin position="293"/>
        <end position="311"/>
    </location>
</feature>
<evidence type="ECO:0000256" key="1">
    <source>
        <dbReference type="SAM" id="MobiDB-lite"/>
    </source>
</evidence>
<sequence length="375" mass="41194">MAKTTNVVYPNQIALLAFIASFTFKVVMLPQYLAGTAGRSCTLSMAYLMAIEVMEFSIIYGVIKRTSLLQARIPAALKALFILLIVGSSYFKTVILSAEAISYISTTLFDNGLWRLIVLAYMPCLVYISYKGGNVLARTSQIVFWFIAASLVFNVLFARFNGDIGNLLPLGAPGRVMKACERHMVWFGDFTPFLFLTIARPVKPQRVKLPAMIAVCFVSAVAFMVIFITAYGGGSVMVSNAFNKIAVFNRISLLLGTVDFPTVCSWLMMSVIKLALIVYGVVEGLTHFFKKRLLVALLTGVLLTLTLFFAVPNMDLAYAAATSCARYVIGAIEYLLPPAVYVAVRVCDKRSRPFDSAAEEGKKLKEEGQCKEGKA</sequence>
<dbReference type="AlphaFoldDB" id="A0A9D1MLC3"/>
<feature type="transmembrane region" description="Helical" evidence="2">
    <location>
        <begin position="142"/>
        <end position="160"/>
    </location>
</feature>
<reference evidence="3" key="2">
    <citation type="journal article" date="2021" name="PeerJ">
        <title>Extensive microbial diversity within the chicken gut microbiome revealed by metagenomics and culture.</title>
        <authorList>
            <person name="Gilroy R."/>
            <person name="Ravi A."/>
            <person name="Getino M."/>
            <person name="Pursley I."/>
            <person name="Horton D.L."/>
            <person name="Alikhan N.F."/>
            <person name="Baker D."/>
            <person name="Gharbi K."/>
            <person name="Hall N."/>
            <person name="Watson M."/>
            <person name="Adriaenssens E.M."/>
            <person name="Foster-Nyarko E."/>
            <person name="Jarju S."/>
            <person name="Secka A."/>
            <person name="Antonio M."/>
            <person name="Oren A."/>
            <person name="Chaudhuri R.R."/>
            <person name="La Ragione R."/>
            <person name="Hildebrand F."/>
            <person name="Pallen M.J."/>
        </authorList>
    </citation>
    <scope>NUCLEOTIDE SEQUENCE</scope>
    <source>
        <strain evidence="3">9366</strain>
    </source>
</reference>
<feature type="transmembrane region" description="Helical" evidence="2">
    <location>
        <begin position="211"/>
        <end position="231"/>
    </location>
</feature>
<reference evidence="3" key="1">
    <citation type="submission" date="2020-10" db="EMBL/GenBank/DDBJ databases">
        <authorList>
            <person name="Gilroy R."/>
        </authorList>
    </citation>
    <scope>NUCLEOTIDE SEQUENCE</scope>
    <source>
        <strain evidence="3">9366</strain>
    </source>
</reference>
<dbReference type="EMBL" id="DVNJ01000002">
    <property type="protein sequence ID" value="HIU62364.1"/>
    <property type="molecule type" value="Genomic_DNA"/>
</dbReference>
<comment type="caution">
    <text evidence="3">The sequence shown here is derived from an EMBL/GenBank/DDBJ whole genome shotgun (WGS) entry which is preliminary data.</text>
</comment>
<evidence type="ECO:0000313" key="4">
    <source>
        <dbReference type="Proteomes" id="UP000824145"/>
    </source>
</evidence>
<feature type="transmembrane region" description="Helical" evidence="2">
    <location>
        <begin position="317"/>
        <end position="344"/>
    </location>
</feature>
<keyword evidence="2" id="KW-0812">Transmembrane</keyword>